<dbReference type="EMBL" id="FWWW01000104">
    <property type="protein sequence ID" value="SMC00566.1"/>
    <property type="molecule type" value="Genomic_DNA"/>
</dbReference>
<reference evidence="2 3" key="1">
    <citation type="submission" date="2017-04" db="EMBL/GenBank/DDBJ databases">
        <authorList>
            <person name="Afonso C.L."/>
            <person name="Miller P.J."/>
            <person name="Scott M.A."/>
            <person name="Spackman E."/>
            <person name="Goraichik I."/>
            <person name="Dimitrov K.M."/>
            <person name="Suarez D.L."/>
            <person name="Swayne D.E."/>
        </authorList>
    </citation>
    <scope>NUCLEOTIDE SEQUENCE [LARGE SCALE GENOMIC DNA]</scope>
    <source>
        <strain evidence="2 3">DSM 11622</strain>
    </source>
</reference>
<keyword evidence="3" id="KW-1185">Reference proteome</keyword>
<organism evidence="2 3">
    <name type="scientific">Hymenobacter roseosalivarius DSM 11622</name>
    <dbReference type="NCBI Taxonomy" id="645990"/>
    <lineage>
        <taxon>Bacteria</taxon>
        <taxon>Pseudomonadati</taxon>
        <taxon>Bacteroidota</taxon>
        <taxon>Cytophagia</taxon>
        <taxon>Cytophagales</taxon>
        <taxon>Hymenobacteraceae</taxon>
        <taxon>Hymenobacter</taxon>
    </lineage>
</organism>
<feature type="compositionally biased region" description="Polar residues" evidence="1">
    <location>
        <begin position="12"/>
        <end position="22"/>
    </location>
</feature>
<protein>
    <submittedName>
        <fullName evidence="2">Uncharacterized protein</fullName>
    </submittedName>
</protein>
<dbReference type="Proteomes" id="UP000192266">
    <property type="component" value="Unassembled WGS sequence"/>
</dbReference>
<sequence length="86" mass="9581">MREWGLLPADKQGTQGPTQKAGQTPEPVKGGHNCLTIVCLHPYSLRVDRNVEQIAGETKERQRGSQRPEVFGPAQQGQKHRVHSSR</sequence>
<proteinExistence type="predicted"/>
<dbReference type="STRING" id="645990.SAMN00120144_1320"/>
<gene>
    <name evidence="2" type="ORF">SAMN00120144_1320</name>
</gene>
<evidence type="ECO:0000313" key="3">
    <source>
        <dbReference type="Proteomes" id="UP000192266"/>
    </source>
</evidence>
<name>A0A1W1W4P5_9BACT</name>
<feature type="region of interest" description="Disordered" evidence="1">
    <location>
        <begin position="1"/>
        <end position="31"/>
    </location>
</feature>
<evidence type="ECO:0000313" key="2">
    <source>
        <dbReference type="EMBL" id="SMC00566.1"/>
    </source>
</evidence>
<dbReference type="AlphaFoldDB" id="A0A1W1W4P5"/>
<feature type="compositionally biased region" description="Basic and acidic residues" evidence="1">
    <location>
        <begin position="54"/>
        <end position="63"/>
    </location>
</feature>
<accession>A0A1W1W4P5</accession>
<feature type="region of interest" description="Disordered" evidence="1">
    <location>
        <begin position="54"/>
        <end position="86"/>
    </location>
</feature>
<evidence type="ECO:0000256" key="1">
    <source>
        <dbReference type="SAM" id="MobiDB-lite"/>
    </source>
</evidence>